<dbReference type="RefSeq" id="WP_101630265.1">
    <property type="nucleotide sequence ID" value="NZ_JASODW010000003.1"/>
</dbReference>
<evidence type="ECO:0000259" key="3">
    <source>
        <dbReference type="Pfam" id="PF02517"/>
    </source>
</evidence>
<evidence type="ECO:0000313" key="5">
    <source>
        <dbReference type="Proteomes" id="UP001240483"/>
    </source>
</evidence>
<feature type="transmembrane region" description="Helical" evidence="2">
    <location>
        <begin position="258"/>
        <end position="277"/>
    </location>
</feature>
<keyword evidence="2" id="KW-0812">Transmembrane</keyword>
<feature type="compositionally biased region" description="Polar residues" evidence="1">
    <location>
        <begin position="11"/>
        <end position="22"/>
    </location>
</feature>
<comment type="caution">
    <text evidence="4">The sequence shown here is derived from an EMBL/GenBank/DDBJ whole genome shotgun (WGS) entry which is preliminary data.</text>
</comment>
<keyword evidence="2" id="KW-0472">Membrane</keyword>
<dbReference type="GO" id="GO:0080120">
    <property type="term" value="P:CAAX-box protein maturation"/>
    <property type="evidence" value="ECO:0007669"/>
    <property type="project" value="UniProtKB-ARBA"/>
</dbReference>
<dbReference type="AlphaFoldDB" id="A0AAP4C6Z4"/>
<gene>
    <name evidence="4" type="ORF">QP116_04225</name>
</gene>
<dbReference type="Proteomes" id="UP001240483">
    <property type="component" value="Unassembled WGS sequence"/>
</dbReference>
<evidence type="ECO:0000256" key="2">
    <source>
        <dbReference type="SAM" id="Phobius"/>
    </source>
</evidence>
<reference evidence="4" key="1">
    <citation type="submission" date="2023-05" db="EMBL/GenBank/DDBJ databases">
        <title>Cataloging the Phylogenetic Diversity of Human Bladder Bacteria.</title>
        <authorList>
            <person name="Du J."/>
        </authorList>
    </citation>
    <scope>NUCLEOTIDE SEQUENCE</scope>
    <source>
        <strain evidence="4">UMB9978</strain>
    </source>
</reference>
<feature type="domain" description="CAAX prenyl protease 2/Lysostaphin resistance protein A-like" evidence="3">
    <location>
        <begin position="171"/>
        <end position="263"/>
    </location>
</feature>
<feature type="transmembrane region" description="Helical" evidence="2">
    <location>
        <begin position="36"/>
        <end position="58"/>
    </location>
</feature>
<sequence>MSTPPPHSNAGHDQSAYSQAVSPQDGPSRAVPSRAVLGWEIAIVLALSLGKSGVYALIDLLDTITRGPISSGTAALNTSTGTRPWIDLLYQLAGIFFELAPVALVIYLVSRWPGNKPLRRWGIDGRRWGTDAAVGVGFFVLIGVGTLGVYAAGRALGITTAITTSGLPDAWWSVPVLLLAALKNGLLEEIVVLAYLHERLATLKWSPAAIIVFCAVVRGSYHLYQGIGPFIGNVAMGVIFGIYYLRKRRIMPLIWAHFLLDAVAFVGYPLLAAWFGYGS</sequence>
<organism evidence="4 5">
    <name type="scientific">Pseudoglutamicibacter cumminsii</name>
    <dbReference type="NCBI Taxonomy" id="156979"/>
    <lineage>
        <taxon>Bacteria</taxon>
        <taxon>Bacillati</taxon>
        <taxon>Actinomycetota</taxon>
        <taxon>Actinomycetes</taxon>
        <taxon>Micrococcales</taxon>
        <taxon>Micrococcaceae</taxon>
        <taxon>Pseudoglutamicibacter</taxon>
    </lineage>
</organism>
<feature type="transmembrane region" description="Helical" evidence="2">
    <location>
        <begin position="88"/>
        <end position="109"/>
    </location>
</feature>
<feature type="transmembrane region" description="Helical" evidence="2">
    <location>
        <begin position="203"/>
        <end position="221"/>
    </location>
</feature>
<keyword evidence="2" id="KW-1133">Transmembrane helix</keyword>
<protein>
    <submittedName>
        <fullName evidence="4">Type II CAAX endopeptidase family protein</fullName>
    </submittedName>
</protein>
<evidence type="ECO:0000313" key="4">
    <source>
        <dbReference type="EMBL" id="MDK6274952.1"/>
    </source>
</evidence>
<name>A0AAP4C6Z4_9MICC</name>
<dbReference type="Pfam" id="PF02517">
    <property type="entry name" value="Rce1-like"/>
    <property type="match status" value="1"/>
</dbReference>
<feature type="transmembrane region" description="Helical" evidence="2">
    <location>
        <begin position="172"/>
        <end position="196"/>
    </location>
</feature>
<feature type="transmembrane region" description="Helical" evidence="2">
    <location>
        <begin position="227"/>
        <end position="246"/>
    </location>
</feature>
<accession>A0AAP4C6Z4</accession>
<dbReference type="EMBL" id="JASODW010000003">
    <property type="protein sequence ID" value="MDK6274952.1"/>
    <property type="molecule type" value="Genomic_DNA"/>
</dbReference>
<feature type="region of interest" description="Disordered" evidence="1">
    <location>
        <begin position="1"/>
        <end position="27"/>
    </location>
</feature>
<dbReference type="GO" id="GO:0004175">
    <property type="term" value="F:endopeptidase activity"/>
    <property type="evidence" value="ECO:0007669"/>
    <property type="project" value="UniProtKB-ARBA"/>
</dbReference>
<dbReference type="InterPro" id="IPR003675">
    <property type="entry name" value="Rce1/LyrA-like_dom"/>
</dbReference>
<evidence type="ECO:0000256" key="1">
    <source>
        <dbReference type="SAM" id="MobiDB-lite"/>
    </source>
</evidence>
<feature type="transmembrane region" description="Helical" evidence="2">
    <location>
        <begin position="130"/>
        <end position="152"/>
    </location>
</feature>
<proteinExistence type="predicted"/>